<proteinExistence type="inferred from homology"/>
<dbReference type="GO" id="GO:1904680">
    <property type="term" value="F:peptide transmembrane transporter activity"/>
    <property type="evidence" value="ECO:0007669"/>
    <property type="project" value="TreeGrafter"/>
</dbReference>
<evidence type="ECO:0000256" key="4">
    <source>
        <dbReference type="ARBA" id="ARBA00022729"/>
    </source>
</evidence>
<dbReference type="GO" id="GO:0042597">
    <property type="term" value="C:periplasmic space"/>
    <property type="evidence" value="ECO:0007669"/>
    <property type="project" value="UniProtKB-ARBA"/>
</dbReference>
<evidence type="ECO:0000256" key="2">
    <source>
        <dbReference type="ARBA" id="ARBA00005695"/>
    </source>
</evidence>
<comment type="similarity">
    <text evidence="2">Belongs to the bacterial solute-binding protein 5 family.</text>
</comment>
<sequence>MVGGSIMEIKTLKRVGLGAVTLLSAATLAACGGNNSSSKSASKDINWFVPTEISTLDISKVTDTYSSIAIGNSGSNLLRVDEKGDLKPDLAEKVEVSEDGLTYTATLRDNLKWSDGSKLTAEDFVYSWQRIADPKTASEYSYLVSDAHVLNAEDVIAGTKGVDQLGVKADGNKVIFTLSNPSPQFMSLLSFANFMPQSKAFVEKAGDQYGTTSEKSLYSGPYTVSKWNGTNGNFTLVKNKYYWDAKDVKTKKVNVQTIKKPDTAVQMYKDGDLDTANISNTEATFKANKNRKDVVPVPEATTAYMVYNQTGTVTALNNLKVRQALNLATDREGIVKAAIDTGSKAATALAPTGLEKLPDGTDLAKYVSPGYSYDKKEATKLFKEGLAELGTDSVKLTVTADSDAPVAKAAVDYIKQTWEEALPGLKVEEKFVTFKQRLEDTKNQNFDVALVLWGGDYPEGSTFYGLFTTGSSYNYGKFSNADYDAAYQKAITTDALDAKAAADDYKAAEKALYDNALYNPIYFRSTKSLQNPDLKGLVRNSTGLQVDFTHAYKK</sequence>
<dbReference type="EMBL" id="AUZH01000015">
    <property type="protein sequence ID" value="KFN87991.1"/>
    <property type="molecule type" value="Genomic_DNA"/>
</dbReference>
<gene>
    <name evidence="8" type="ORF">H702_04935</name>
</gene>
<dbReference type="AlphaFoldDB" id="A0A091BQQ3"/>
<evidence type="ECO:0000313" key="9">
    <source>
        <dbReference type="Proteomes" id="UP000029382"/>
    </source>
</evidence>
<dbReference type="GO" id="GO:0015833">
    <property type="term" value="P:peptide transport"/>
    <property type="evidence" value="ECO:0007669"/>
    <property type="project" value="UniProtKB-KW"/>
</dbReference>
<keyword evidence="4 6" id="KW-0732">Signal</keyword>
<dbReference type="Gene3D" id="3.40.190.10">
    <property type="entry name" value="Periplasmic binding protein-like II"/>
    <property type="match status" value="1"/>
</dbReference>
<accession>A0A091BQQ3</accession>
<dbReference type="CDD" id="cd08504">
    <property type="entry name" value="PBP2_OppA"/>
    <property type="match status" value="1"/>
</dbReference>
<reference evidence="8 9" key="1">
    <citation type="journal article" date="2014" name="Genome Announc.">
        <title>Draft Genome Sequences of Streptococcus bovis Strains ATCC 33317 and JB1.</title>
        <authorList>
            <person name="Benahmed F.H."/>
            <person name="Gopinath G.R."/>
            <person name="Harbottle H."/>
            <person name="Cotta M.A."/>
            <person name="Luo Y."/>
            <person name="Henderson C."/>
            <person name="Teri P."/>
            <person name="Soppet D."/>
            <person name="Rasmussen M."/>
            <person name="Whitehead T.R."/>
            <person name="Davidson M."/>
        </authorList>
    </citation>
    <scope>NUCLEOTIDE SEQUENCE [LARGE SCALE GENOMIC DNA]</scope>
    <source>
        <strain evidence="8 9">JB1</strain>
    </source>
</reference>
<keyword evidence="5" id="KW-0571">Peptide transport</keyword>
<keyword evidence="5" id="KW-0653">Protein transport</keyword>
<dbReference type="PANTHER" id="PTHR30290:SF10">
    <property type="entry name" value="PERIPLASMIC OLIGOPEPTIDE-BINDING PROTEIN-RELATED"/>
    <property type="match status" value="1"/>
</dbReference>
<name>A0A091BQQ3_STREI</name>
<organism evidence="8 9">
    <name type="scientific">Streptococcus equinus JB1</name>
    <dbReference type="NCBI Taxonomy" id="1294274"/>
    <lineage>
        <taxon>Bacteria</taxon>
        <taxon>Bacillati</taxon>
        <taxon>Bacillota</taxon>
        <taxon>Bacilli</taxon>
        <taxon>Lactobacillales</taxon>
        <taxon>Streptococcaceae</taxon>
        <taxon>Streptococcus</taxon>
    </lineage>
</organism>
<dbReference type="InterPro" id="IPR000914">
    <property type="entry name" value="SBP_5_dom"/>
</dbReference>
<dbReference type="InterPro" id="IPR030678">
    <property type="entry name" value="Peptide/Ni-bd"/>
</dbReference>
<evidence type="ECO:0000256" key="6">
    <source>
        <dbReference type="SAM" id="SignalP"/>
    </source>
</evidence>
<dbReference type="FunFam" id="3.90.76.10:FF:000001">
    <property type="entry name" value="Oligopeptide ABC transporter substrate-binding protein"/>
    <property type="match status" value="1"/>
</dbReference>
<keyword evidence="3" id="KW-0813">Transport</keyword>
<evidence type="ECO:0000313" key="8">
    <source>
        <dbReference type="EMBL" id="KFN87991.1"/>
    </source>
</evidence>
<dbReference type="InterPro" id="IPR039424">
    <property type="entry name" value="SBP_5"/>
</dbReference>
<feature type="signal peptide" evidence="6">
    <location>
        <begin position="1"/>
        <end position="29"/>
    </location>
</feature>
<comment type="caution">
    <text evidence="8">The sequence shown here is derived from an EMBL/GenBank/DDBJ whole genome shotgun (WGS) entry which is preliminary data.</text>
</comment>
<dbReference type="Proteomes" id="UP000029382">
    <property type="component" value="Unassembled WGS sequence"/>
</dbReference>
<dbReference type="SUPFAM" id="SSF53850">
    <property type="entry name" value="Periplasmic binding protein-like II"/>
    <property type="match status" value="1"/>
</dbReference>
<comment type="subcellular location">
    <subcellularLocation>
        <location evidence="1">Cell envelope</location>
    </subcellularLocation>
</comment>
<evidence type="ECO:0000256" key="5">
    <source>
        <dbReference type="ARBA" id="ARBA00022856"/>
    </source>
</evidence>
<dbReference type="Gene3D" id="3.10.105.10">
    <property type="entry name" value="Dipeptide-binding Protein, Domain 3"/>
    <property type="match status" value="1"/>
</dbReference>
<dbReference type="Gene3D" id="3.90.76.10">
    <property type="entry name" value="Dipeptide-binding Protein, Domain 1"/>
    <property type="match status" value="1"/>
</dbReference>
<dbReference type="GO" id="GO:0030313">
    <property type="term" value="C:cell envelope"/>
    <property type="evidence" value="ECO:0007669"/>
    <property type="project" value="UniProtKB-SubCell"/>
</dbReference>
<dbReference type="PANTHER" id="PTHR30290">
    <property type="entry name" value="PERIPLASMIC BINDING COMPONENT OF ABC TRANSPORTER"/>
    <property type="match status" value="1"/>
</dbReference>
<evidence type="ECO:0000256" key="1">
    <source>
        <dbReference type="ARBA" id="ARBA00004196"/>
    </source>
</evidence>
<dbReference type="Pfam" id="PF00496">
    <property type="entry name" value="SBP_bac_5"/>
    <property type="match status" value="1"/>
</dbReference>
<dbReference type="PIRSF" id="PIRSF002741">
    <property type="entry name" value="MppA"/>
    <property type="match status" value="1"/>
</dbReference>
<evidence type="ECO:0000259" key="7">
    <source>
        <dbReference type="Pfam" id="PF00496"/>
    </source>
</evidence>
<protein>
    <submittedName>
        <fullName evidence="8">ABC transporter substrate-binding protein</fullName>
    </submittedName>
</protein>
<evidence type="ECO:0000256" key="3">
    <source>
        <dbReference type="ARBA" id="ARBA00022448"/>
    </source>
</evidence>
<feature type="domain" description="Solute-binding protein family 5" evidence="7">
    <location>
        <begin position="86"/>
        <end position="473"/>
    </location>
</feature>
<dbReference type="GO" id="GO:0043190">
    <property type="term" value="C:ATP-binding cassette (ABC) transporter complex"/>
    <property type="evidence" value="ECO:0007669"/>
    <property type="project" value="InterPro"/>
</dbReference>
<feature type="chain" id="PRO_5039045613" evidence="6">
    <location>
        <begin position="30"/>
        <end position="554"/>
    </location>
</feature>